<keyword evidence="2" id="KW-1185">Reference proteome</keyword>
<evidence type="ECO:0000313" key="1">
    <source>
        <dbReference type="EMBL" id="CRK39929.1"/>
    </source>
</evidence>
<accession>A0A0G4N0Q7</accession>
<feature type="non-terminal residue" evidence="1">
    <location>
        <position position="1"/>
    </location>
</feature>
<evidence type="ECO:0000313" key="2">
    <source>
        <dbReference type="Proteomes" id="UP000044602"/>
    </source>
</evidence>
<name>A0A0G4N0Q7_VERLO</name>
<protein>
    <submittedName>
        <fullName evidence="1">Uncharacterized protein</fullName>
    </submittedName>
</protein>
<proteinExistence type="predicted"/>
<reference evidence="1 2" key="1">
    <citation type="submission" date="2015-05" db="EMBL/GenBank/DDBJ databases">
        <authorList>
            <person name="Wang D.B."/>
            <person name="Wang M."/>
        </authorList>
    </citation>
    <scope>NUCLEOTIDE SEQUENCE [LARGE SCALE GENOMIC DNA]</scope>
    <source>
        <strain evidence="1">VL1</strain>
    </source>
</reference>
<dbReference type="AlphaFoldDB" id="A0A0G4N0Q7"/>
<dbReference type="EMBL" id="CVQH01026047">
    <property type="protein sequence ID" value="CRK39929.1"/>
    <property type="molecule type" value="Genomic_DNA"/>
</dbReference>
<organism evidence="1 2">
    <name type="scientific">Verticillium longisporum</name>
    <name type="common">Verticillium dahliae var. longisporum</name>
    <dbReference type="NCBI Taxonomy" id="100787"/>
    <lineage>
        <taxon>Eukaryota</taxon>
        <taxon>Fungi</taxon>
        <taxon>Dikarya</taxon>
        <taxon>Ascomycota</taxon>
        <taxon>Pezizomycotina</taxon>
        <taxon>Sordariomycetes</taxon>
        <taxon>Hypocreomycetidae</taxon>
        <taxon>Glomerellales</taxon>
        <taxon>Plectosphaerellaceae</taxon>
        <taxon>Verticillium</taxon>
    </lineage>
</organism>
<dbReference type="Proteomes" id="UP000044602">
    <property type="component" value="Unassembled WGS sequence"/>
</dbReference>
<gene>
    <name evidence="1" type="ORF">BN1708_020668</name>
</gene>
<sequence>PAATPLAPRPSSPTPGTR</sequence>